<keyword evidence="5 13" id="KW-0812">Transmembrane</keyword>
<sequence>MILVSWFFVLITAVYARGLSSTVGASCLFSLNNITEYSFNVTGTDLSYSGRCNSRSFVGSLLLCIQEHSLEVKELYNGYSFLHDVCALQGNVDFTFQELQSICVEAEEYSQEENSFDEEGFSNGTYFVPIKVSNSTYEIAYNAVKGVTRHRLMSTRYGEVLLCYWFVVLFIVTIFNLTMWTSPRLVKSFNHTWVRWFRRHFVTPQLLKESESEVSRKGPPSLRTKFSQLAPTRIQTIAIVGYFLLIFVMTVIDYNYVDPNPIYNSLKAQKKVYVAIRCGVLAITQLPVMFLFGTRNNPFIILTGMPYRTFNIFHKWIARLVFLLVILHSFLYLDFVFRNGDYIQRWATTKFQFANIGLASIFLIIICSFYKFRQKAYEVFKILHIFFAILFVLGAYYHCYTLGWMEYIYAAIIIWGFDYIMRLKKILLTGGIVYGECQVITDQITNKPHSIKVVIEHSGWWRSFSGSYVYIYFMKSNMFWQSHPFTVIESNPENYNKLVLNIRVKNGLTKVLANWLALQPDQIAKVPLIIEGPYGSTLAFNGYDNALFVAGGIGFTIVYTHAMDLARMFKSKLIKNNYINNSARPIRMVWLIPNTSFIQTNMQEIINMNKMGIIQLDIYITRGTEPGPMIANYQTSASQTPDMEVFDNPFDDEYEKTSDTFFGGKEKVHERCKSVSSVSSINGLSVVQTQSMELLLRNKLPANVHYKRPSVKELINNYIETIEHGSTAIVSCGPDPLNYDARLTATKSLKRDIQRIDYFEEKLLW</sequence>
<keyword evidence="10" id="KW-0406">Ion transport</keyword>
<keyword evidence="17" id="KW-1185">Reference proteome</keyword>
<dbReference type="GO" id="GO:0005886">
    <property type="term" value="C:plasma membrane"/>
    <property type="evidence" value="ECO:0007669"/>
    <property type="project" value="TreeGrafter"/>
</dbReference>
<dbReference type="SFLD" id="SFLDG01168">
    <property type="entry name" value="Ferric_reductase_subgroup_(FRE"/>
    <property type="match status" value="1"/>
</dbReference>
<dbReference type="InterPro" id="IPR013121">
    <property type="entry name" value="Fe_red_NAD-bd_6"/>
</dbReference>
<comment type="similarity">
    <text evidence="2">Belongs to the ferric reductase (FRE) family.</text>
</comment>
<keyword evidence="12" id="KW-0325">Glycoprotein</keyword>
<evidence type="ECO:0000256" key="5">
    <source>
        <dbReference type="ARBA" id="ARBA00022692"/>
    </source>
</evidence>
<feature type="transmembrane region" description="Helical" evidence="13">
    <location>
        <begin position="272"/>
        <end position="292"/>
    </location>
</feature>
<dbReference type="Pfam" id="PF01794">
    <property type="entry name" value="Ferric_reduct"/>
    <property type="match status" value="1"/>
</dbReference>
<name>A0A9P0QTR3_9ASCO</name>
<dbReference type="GO" id="GO:0015677">
    <property type="term" value="P:copper ion import"/>
    <property type="evidence" value="ECO:0007669"/>
    <property type="project" value="TreeGrafter"/>
</dbReference>
<evidence type="ECO:0000256" key="10">
    <source>
        <dbReference type="ARBA" id="ARBA00023065"/>
    </source>
</evidence>
<dbReference type="PANTHER" id="PTHR32361:SF9">
    <property type="entry name" value="FERRIC REDUCTASE TRANSMEMBRANE COMPONENT 3-RELATED"/>
    <property type="match status" value="1"/>
</dbReference>
<dbReference type="GO" id="GO:0006826">
    <property type="term" value="P:iron ion transport"/>
    <property type="evidence" value="ECO:0007669"/>
    <property type="project" value="TreeGrafter"/>
</dbReference>
<feature type="chain" id="PRO_5040279859" evidence="14">
    <location>
        <begin position="17"/>
        <end position="765"/>
    </location>
</feature>
<evidence type="ECO:0000256" key="2">
    <source>
        <dbReference type="ARBA" id="ARBA00006278"/>
    </source>
</evidence>
<keyword evidence="9" id="KW-0560">Oxidoreductase</keyword>
<feature type="transmembrane region" description="Helical" evidence="13">
    <location>
        <begin position="234"/>
        <end position="252"/>
    </location>
</feature>
<feature type="transmembrane region" description="Helical" evidence="13">
    <location>
        <begin position="379"/>
        <end position="398"/>
    </location>
</feature>
<evidence type="ECO:0000256" key="13">
    <source>
        <dbReference type="SAM" id="Phobius"/>
    </source>
</evidence>
<dbReference type="CDD" id="cd06186">
    <property type="entry name" value="NOX_Duox_like_FAD_NADP"/>
    <property type="match status" value="1"/>
</dbReference>
<dbReference type="InterPro" id="IPR013112">
    <property type="entry name" value="FAD-bd_8"/>
</dbReference>
<dbReference type="InterPro" id="IPR051410">
    <property type="entry name" value="Ferric/Cupric_Reductase"/>
</dbReference>
<evidence type="ECO:0000256" key="12">
    <source>
        <dbReference type="ARBA" id="ARBA00023180"/>
    </source>
</evidence>
<accession>A0A9P0QTR3</accession>
<dbReference type="SFLD" id="SFLDS00052">
    <property type="entry name" value="Ferric_Reductase_Domain"/>
    <property type="match status" value="1"/>
</dbReference>
<dbReference type="InterPro" id="IPR039261">
    <property type="entry name" value="FNR_nucleotide-bd"/>
</dbReference>
<evidence type="ECO:0000256" key="6">
    <source>
        <dbReference type="ARBA" id="ARBA00022827"/>
    </source>
</evidence>
<feature type="transmembrane region" description="Helical" evidence="13">
    <location>
        <begin position="353"/>
        <end position="372"/>
    </location>
</feature>
<dbReference type="InterPro" id="IPR013130">
    <property type="entry name" value="Fe3_Rdtase_TM_dom"/>
</dbReference>
<dbReference type="PANTHER" id="PTHR32361">
    <property type="entry name" value="FERRIC/CUPRIC REDUCTASE TRANSMEMBRANE COMPONENT"/>
    <property type="match status" value="1"/>
</dbReference>
<dbReference type="Proteomes" id="UP000837801">
    <property type="component" value="Unassembled WGS sequence"/>
</dbReference>
<keyword evidence="7" id="KW-0249">Electron transport</keyword>
<evidence type="ECO:0000256" key="3">
    <source>
        <dbReference type="ARBA" id="ARBA00022448"/>
    </source>
</evidence>
<evidence type="ECO:0000259" key="15">
    <source>
        <dbReference type="PROSITE" id="PS51384"/>
    </source>
</evidence>
<keyword evidence="3" id="KW-0813">Transport</keyword>
<protein>
    <submittedName>
        <fullName evidence="16">Ferric reductase transmembrane component 4</fullName>
    </submittedName>
</protein>
<dbReference type="OrthoDB" id="167398at2759"/>
<evidence type="ECO:0000256" key="8">
    <source>
        <dbReference type="ARBA" id="ARBA00022989"/>
    </source>
</evidence>
<dbReference type="Pfam" id="PF08022">
    <property type="entry name" value="FAD_binding_8"/>
    <property type="match status" value="1"/>
</dbReference>
<dbReference type="Gene3D" id="3.40.50.80">
    <property type="entry name" value="Nucleotide-binding domain of ferredoxin-NADP reductase (FNR) module"/>
    <property type="match status" value="1"/>
</dbReference>
<gene>
    <name evidence="16" type="ORF">CLIB1423_16S01376</name>
</gene>
<comment type="subcellular location">
    <subcellularLocation>
        <location evidence="1">Membrane</location>
        <topology evidence="1">Multi-pass membrane protein</topology>
    </subcellularLocation>
</comment>
<feature type="transmembrane region" description="Helical" evidence="13">
    <location>
        <begin position="157"/>
        <end position="177"/>
    </location>
</feature>
<keyword evidence="14" id="KW-0732">Signal</keyword>
<dbReference type="AlphaFoldDB" id="A0A9P0QTR3"/>
<evidence type="ECO:0000256" key="4">
    <source>
        <dbReference type="ARBA" id="ARBA00022630"/>
    </source>
</evidence>
<feature type="transmembrane region" description="Helical" evidence="13">
    <location>
        <begin position="313"/>
        <end position="333"/>
    </location>
</feature>
<evidence type="ECO:0000256" key="1">
    <source>
        <dbReference type="ARBA" id="ARBA00004141"/>
    </source>
</evidence>
<proteinExistence type="inferred from homology"/>
<evidence type="ECO:0000313" key="17">
    <source>
        <dbReference type="Proteomes" id="UP000837801"/>
    </source>
</evidence>
<organism evidence="16 17">
    <name type="scientific">[Candida] railenensis</name>
    <dbReference type="NCBI Taxonomy" id="45579"/>
    <lineage>
        <taxon>Eukaryota</taxon>
        <taxon>Fungi</taxon>
        <taxon>Dikarya</taxon>
        <taxon>Ascomycota</taxon>
        <taxon>Saccharomycotina</taxon>
        <taxon>Pichiomycetes</taxon>
        <taxon>Debaryomycetaceae</taxon>
        <taxon>Kurtzmaniella</taxon>
    </lineage>
</organism>
<dbReference type="Pfam" id="PF08030">
    <property type="entry name" value="NAD_binding_6"/>
    <property type="match status" value="1"/>
</dbReference>
<evidence type="ECO:0000256" key="9">
    <source>
        <dbReference type="ARBA" id="ARBA00023002"/>
    </source>
</evidence>
<keyword evidence="6" id="KW-0274">FAD</keyword>
<evidence type="ECO:0000256" key="11">
    <source>
        <dbReference type="ARBA" id="ARBA00023136"/>
    </source>
</evidence>
<feature type="signal peptide" evidence="14">
    <location>
        <begin position="1"/>
        <end position="16"/>
    </location>
</feature>
<reference evidence="16" key="1">
    <citation type="submission" date="2022-03" db="EMBL/GenBank/DDBJ databases">
        <authorList>
            <person name="Legras J.-L."/>
            <person name="Devillers H."/>
            <person name="Grondin C."/>
        </authorList>
    </citation>
    <scope>NUCLEOTIDE SEQUENCE</scope>
    <source>
        <strain evidence="16">CLIB 1423</strain>
    </source>
</reference>
<evidence type="ECO:0000256" key="14">
    <source>
        <dbReference type="SAM" id="SignalP"/>
    </source>
</evidence>
<comment type="caution">
    <text evidence="16">The sequence shown here is derived from an EMBL/GenBank/DDBJ whole genome shotgun (WGS) entry which is preliminary data.</text>
</comment>
<keyword evidence="4" id="KW-0285">Flavoprotein</keyword>
<dbReference type="PROSITE" id="PS51384">
    <property type="entry name" value="FAD_FR"/>
    <property type="match status" value="1"/>
</dbReference>
<keyword evidence="8 13" id="KW-1133">Transmembrane helix</keyword>
<dbReference type="EMBL" id="CAKXYY010000016">
    <property type="protein sequence ID" value="CAH2354379.1"/>
    <property type="molecule type" value="Genomic_DNA"/>
</dbReference>
<evidence type="ECO:0000256" key="7">
    <source>
        <dbReference type="ARBA" id="ARBA00022982"/>
    </source>
</evidence>
<dbReference type="GO" id="GO:0000293">
    <property type="term" value="F:ferric-chelate reductase activity"/>
    <property type="evidence" value="ECO:0007669"/>
    <property type="project" value="UniProtKB-ARBA"/>
</dbReference>
<dbReference type="GO" id="GO:0006879">
    <property type="term" value="P:intracellular iron ion homeostasis"/>
    <property type="evidence" value="ECO:0007669"/>
    <property type="project" value="TreeGrafter"/>
</dbReference>
<evidence type="ECO:0000313" key="16">
    <source>
        <dbReference type="EMBL" id="CAH2354379.1"/>
    </source>
</evidence>
<feature type="domain" description="FAD-binding FR-type" evidence="15">
    <location>
        <begin position="432"/>
        <end position="540"/>
    </location>
</feature>
<dbReference type="InterPro" id="IPR017927">
    <property type="entry name" value="FAD-bd_FR_type"/>
</dbReference>
<keyword evidence="11 13" id="KW-0472">Membrane</keyword>